<organism evidence="2 3">
    <name type="scientific">Marasmiellus scandens</name>
    <dbReference type="NCBI Taxonomy" id="2682957"/>
    <lineage>
        <taxon>Eukaryota</taxon>
        <taxon>Fungi</taxon>
        <taxon>Dikarya</taxon>
        <taxon>Basidiomycota</taxon>
        <taxon>Agaricomycotina</taxon>
        <taxon>Agaricomycetes</taxon>
        <taxon>Agaricomycetidae</taxon>
        <taxon>Agaricales</taxon>
        <taxon>Marasmiineae</taxon>
        <taxon>Omphalotaceae</taxon>
        <taxon>Marasmiellus</taxon>
    </lineage>
</organism>
<protein>
    <submittedName>
        <fullName evidence="2">Uncharacterized protein</fullName>
    </submittedName>
</protein>
<sequence length="229" mass="24486">MSANTPPTNKPKKNWVKKLIAPFSGRKHKKNSANIAAGASQPNLMIGGDAGLLGESRASSSGVSTTSEPTQVLQGQMTGQVPTQGQSAQHSVGLDVTAAEVSALGPMTVIGPSTQVQTTGQLLEQTTSVQAPAMENHQPDYNYFKLAGAVLENSVYALKKFSKLVPVPALEPAMDAFCACIEQYHKVSNNKRKLEEFVNHLALRSLSLEEEMKKVNSSQLNNHFEVLAG</sequence>
<dbReference type="EMBL" id="JBANRG010000046">
    <property type="protein sequence ID" value="KAK7445764.1"/>
    <property type="molecule type" value="Genomic_DNA"/>
</dbReference>
<proteinExistence type="predicted"/>
<name>A0ABR1J247_9AGAR</name>
<gene>
    <name evidence="2" type="ORF">VKT23_014760</name>
</gene>
<reference evidence="2 3" key="1">
    <citation type="submission" date="2024-01" db="EMBL/GenBank/DDBJ databases">
        <title>A draft genome for the cacao thread blight pathogen Marasmiellus scandens.</title>
        <authorList>
            <person name="Baruah I.K."/>
            <person name="Leung J."/>
            <person name="Bukari Y."/>
            <person name="Amoako-Attah I."/>
            <person name="Meinhardt L.W."/>
            <person name="Bailey B.A."/>
            <person name="Cohen S.P."/>
        </authorList>
    </citation>
    <scope>NUCLEOTIDE SEQUENCE [LARGE SCALE GENOMIC DNA]</scope>
    <source>
        <strain evidence="2 3">GH-19</strain>
    </source>
</reference>
<dbReference type="Proteomes" id="UP001498398">
    <property type="component" value="Unassembled WGS sequence"/>
</dbReference>
<keyword evidence="3" id="KW-1185">Reference proteome</keyword>
<evidence type="ECO:0000313" key="3">
    <source>
        <dbReference type="Proteomes" id="UP001498398"/>
    </source>
</evidence>
<feature type="compositionally biased region" description="Low complexity" evidence="1">
    <location>
        <begin position="56"/>
        <end position="70"/>
    </location>
</feature>
<feature type="region of interest" description="Disordered" evidence="1">
    <location>
        <begin position="48"/>
        <end position="76"/>
    </location>
</feature>
<evidence type="ECO:0000313" key="2">
    <source>
        <dbReference type="EMBL" id="KAK7445764.1"/>
    </source>
</evidence>
<comment type="caution">
    <text evidence="2">The sequence shown here is derived from an EMBL/GenBank/DDBJ whole genome shotgun (WGS) entry which is preliminary data.</text>
</comment>
<accession>A0ABR1J247</accession>
<evidence type="ECO:0000256" key="1">
    <source>
        <dbReference type="SAM" id="MobiDB-lite"/>
    </source>
</evidence>